<sequence length="84" mass="9289">MRLIVAGQEACTRREFEELALGVDLSVDADPSTGRPAESLPDKRACLDVAREVVHDLDPTGRRFAARLLRSADRARVLTWKEAA</sequence>
<evidence type="ECO:0000313" key="2">
    <source>
        <dbReference type="Proteomes" id="UP000540506"/>
    </source>
</evidence>
<accession>A0A7W7R407</accession>
<organism evidence="1 2">
    <name type="scientific">Kitasatospora kifunensis</name>
    <name type="common">Streptomyces kifunensis</name>
    <dbReference type="NCBI Taxonomy" id="58351"/>
    <lineage>
        <taxon>Bacteria</taxon>
        <taxon>Bacillati</taxon>
        <taxon>Actinomycetota</taxon>
        <taxon>Actinomycetes</taxon>
        <taxon>Kitasatosporales</taxon>
        <taxon>Streptomycetaceae</taxon>
        <taxon>Kitasatospora</taxon>
    </lineage>
</organism>
<reference evidence="1 2" key="1">
    <citation type="submission" date="2020-08" db="EMBL/GenBank/DDBJ databases">
        <title>Sequencing the genomes of 1000 actinobacteria strains.</title>
        <authorList>
            <person name="Klenk H.-P."/>
        </authorList>
    </citation>
    <scope>NUCLEOTIDE SEQUENCE [LARGE SCALE GENOMIC DNA]</scope>
    <source>
        <strain evidence="1 2">DSM 41654</strain>
    </source>
</reference>
<proteinExistence type="predicted"/>
<dbReference type="EMBL" id="JACHJV010000001">
    <property type="protein sequence ID" value="MBB4924773.1"/>
    <property type="molecule type" value="Genomic_DNA"/>
</dbReference>
<dbReference type="RefSeq" id="WP_184936663.1">
    <property type="nucleotide sequence ID" value="NZ_JACHJV010000001.1"/>
</dbReference>
<gene>
    <name evidence="1" type="ORF">FHR34_003766</name>
</gene>
<dbReference type="Proteomes" id="UP000540506">
    <property type="component" value="Unassembled WGS sequence"/>
</dbReference>
<dbReference type="AlphaFoldDB" id="A0A7W7R407"/>
<comment type="caution">
    <text evidence="1">The sequence shown here is derived from an EMBL/GenBank/DDBJ whole genome shotgun (WGS) entry which is preliminary data.</text>
</comment>
<keyword evidence="2" id="KW-1185">Reference proteome</keyword>
<protein>
    <submittedName>
        <fullName evidence="1">Uncharacterized protein</fullName>
    </submittedName>
</protein>
<name>A0A7W7R407_KITKI</name>
<evidence type="ECO:0000313" key="1">
    <source>
        <dbReference type="EMBL" id="MBB4924773.1"/>
    </source>
</evidence>